<name>A0A165Z6B6_9AGAM</name>
<organism evidence="3 4">
    <name type="scientific">Athelia psychrophila</name>
    <dbReference type="NCBI Taxonomy" id="1759441"/>
    <lineage>
        <taxon>Eukaryota</taxon>
        <taxon>Fungi</taxon>
        <taxon>Dikarya</taxon>
        <taxon>Basidiomycota</taxon>
        <taxon>Agaricomycotina</taxon>
        <taxon>Agaricomycetes</taxon>
        <taxon>Agaricomycetidae</taxon>
        <taxon>Atheliales</taxon>
        <taxon>Atheliaceae</taxon>
        <taxon>Athelia</taxon>
    </lineage>
</organism>
<dbReference type="GO" id="GO:0016491">
    <property type="term" value="F:oxidoreductase activity"/>
    <property type="evidence" value="ECO:0007669"/>
    <property type="project" value="UniProtKB-KW"/>
</dbReference>
<sequence length="365" mass="40754">MSAIKSMPYVRLGKSGLKVSKIILGCMSYGSPGWQPWILEEAESITHIKAAYDLGINTFDTANAYSNGASEVILGKAIKQHNINRDEIVVMTKVWATVGRGDTYLSLMKPAMLDSMGYANQRGLSRKHIFESVKHSLARLQLDYVDVLQCHRFDSETPIAETMHALHDVVQAGYARYIGMSSCWAWQFQLMQNYALTHNLTPFISMQNHLNLLYREEEREMLPMLEHFGVGSIPWSPLARGMLARPLAPSNAASNTGEVKTKTTREEVDTMLGGYLRYPSDSQLVDRWVGYCDRLEEIAAKKGASMAQVALAWLMQKDGVTAPVVGSTSLDNLRDLVGAIHVALTAEEARYLEENYQSRNVFGHS</sequence>
<proteinExistence type="predicted"/>
<dbReference type="InterPro" id="IPR023210">
    <property type="entry name" value="NADP_OxRdtase_dom"/>
</dbReference>
<dbReference type="Gene3D" id="3.20.20.100">
    <property type="entry name" value="NADP-dependent oxidoreductase domain"/>
    <property type="match status" value="1"/>
</dbReference>
<accession>A0A165Z6B6</accession>
<dbReference type="CDD" id="cd19079">
    <property type="entry name" value="AKR_EcYajO-like"/>
    <property type="match status" value="1"/>
</dbReference>
<dbReference type="PANTHER" id="PTHR43364">
    <property type="entry name" value="NADH-SPECIFIC METHYLGLYOXAL REDUCTASE-RELATED"/>
    <property type="match status" value="1"/>
</dbReference>
<dbReference type="STRING" id="436010.A0A165Z6B6"/>
<protein>
    <submittedName>
        <fullName evidence="3">Aldo keto reductase</fullName>
    </submittedName>
</protein>
<dbReference type="Pfam" id="PF00248">
    <property type="entry name" value="Aldo_ket_red"/>
    <property type="match status" value="1"/>
</dbReference>
<dbReference type="InterPro" id="IPR050523">
    <property type="entry name" value="AKR_Detox_Biosynth"/>
</dbReference>
<keyword evidence="4" id="KW-1185">Reference proteome</keyword>
<dbReference type="AlphaFoldDB" id="A0A165Z6B6"/>
<keyword evidence="1" id="KW-0560">Oxidoreductase</keyword>
<reference evidence="3 4" key="1">
    <citation type="journal article" date="2016" name="Mol. Biol. Evol.">
        <title>Comparative Genomics of Early-Diverging Mushroom-Forming Fungi Provides Insights into the Origins of Lignocellulose Decay Capabilities.</title>
        <authorList>
            <person name="Nagy L.G."/>
            <person name="Riley R."/>
            <person name="Tritt A."/>
            <person name="Adam C."/>
            <person name="Daum C."/>
            <person name="Floudas D."/>
            <person name="Sun H."/>
            <person name="Yadav J.S."/>
            <person name="Pangilinan J."/>
            <person name="Larsson K.H."/>
            <person name="Matsuura K."/>
            <person name="Barry K."/>
            <person name="Labutti K."/>
            <person name="Kuo R."/>
            <person name="Ohm R.A."/>
            <person name="Bhattacharya S.S."/>
            <person name="Shirouzu T."/>
            <person name="Yoshinaga Y."/>
            <person name="Martin F.M."/>
            <person name="Grigoriev I.V."/>
            <person name="Hibbett D.S."/>
        </authorList>
    </citation>
    <scope>NUCLEOTIDE SEQUENCE [LARGE SCALE GENOMIC DNA]</scope>
    <source>
        <strain evidence="3 4">CBS 109695</strain>
    </source>
</reference>
<gene>
    <name evidence="3" type="ORF">FIBSPDRAFT_922378</name>
</gene>
<feature type="domain" description="NADP-dependent oxidoreductase" evidence="2">
    <location>
        <begin position="21"/>
        <end position="354"/>
    </location>
</feature>
<dbReference type="SUPFAM" id="SSF51430">
    <property type="entry name" value="NAD(P)-linked oxidoreductase"/>
    <property type="match status" value="1"/>
</dbReference>
<dbReference type="FunFam" id="3.20.20.100:FF:000004">
    <property type="entry name" value="Oxidoreductase, aldo/keto reductase"/>
    <property type="match status" value="1"/>
</dbReference>
<dbReference type="EMBL" id="KV417683">
    <property type="protein sequence ID" value="KZP10266.1"/>
    <property type="molecule type" value="Genomic_DNA"/>
</dbReference>
<evidence type="ECO:0000259" key="2">
    <source>
        <dbReference type="Pfam" id="PF00248"/>
    </source>
</evidence>
<dbReference type="InterPro" id="IPR036812">
    <property type="entry name" value="NAD(P)_OxRdtase_dom_sf"/>
</dbReference>
<evidence type="ECO:0000313" key="4">
    <source>
        <dbReference type="Proteomes" id="UP000076532"/>
    </source>
</evidence>
<evidence type="ECO:0000256" key="1">
    <source>
        <dbReference type="ARBA" id="ARBA00023002"/>
    </source>
</evidence>
<dbReference type="GO" id="GO:0005829">
    <property type="term" value="C:cytosol"/>
    <property type="evidence" value="ECO:0007669"/>
    <property type="project" value="UniProtKB-ARBA"/>
</dbReference>
<dbReference type="Proteomes" id="UP000076532">
    <property type="component" value="Unassembled WGS sequence"/>
</dbReference>
<dbReference type="PANTHER" id="PTHR43364:SF4">
    <property type="entry name" value="NAD(P)-LINKED OXIDOREDUCTASE SUPERFAMILY PROTEIN"/>
    <property type="match status" value="1"/>
</dbReference>
<evidence type="ECO:0000313" key="3">
    <source>
        <dbReference type="EMBL" id="KZP10266.1"/>
    </source>
</evidence>
<dbReference type="OrthoDB" id="48988at2759"/>